<evidence type="ECO:0000256" key="1">
    <source>
        <dbReference type="SAM" id="MobiDB-lite"/>
    </source>
</evidence>
<dbReference type="EMBL" id="CP043504">
    <property type="protein sequence ID" value="QEO10562.1"/>
    <property type="molecule type" value="Genomic_DNA"/>
</dbReference>
<sequence>MTIKPSRVSVRPRPTGRPIRGHRPRRPRGPGRRGRARRRRGGRGTRRRGRGQRWGSWVVQTKREPGRDAGATSREATGLGLWARRRGVAAAWRGRPGRTRAGLRRRHRS</sequence>
<gene>
    <name evidence="2" type="ORF">FLP23_11455</name>
</gene>
<keyword evidence="3" id="KW-1185">Reference proteome</keyword>
<organism evidence="2 3">
    <name type="scientific">Protaetiibacter larvae</name>
    <dbReference type="NCBI Taxonomy" id="2592654"/>
    <lineage>
        <taxon>Bacteria</taxon>
        <taxon>Bacillati</taxon>
        <taxon>Actinomycetota</taxon>
        <taxon>Actinomycetes</taxon>
        <taxon>Micrococcales</taxon>
        <taxon>Microbacteriaceae</taxon>
        <taxon>Protaetiibacter</taxon>
    </lineage>
</organism>
<dbReference type="AlphaFoldDB" id="A0A5C1YCJ9"/>
<evidence type="ECO:0000313" key="2">
    <source>
        <dbReference type="EMBL" id="QEO10562.1"/>
    </source>
</evidence>
<protein>
    <submittedName>
        <fullName evidence="2">Uncharacterized protein</fullName>
    </submittedName>
</protein>
<feature type="compositionally biased region" description="Basic residues" evidence="1">
    <location>
        <begin position="19"/>
        <end position="51"/>
    </location>
</feature>
<evidence type="ECO:0000313" key="3">
    <source>
        <dbReference type="Proteomes" id="UP000322159"/>
    </source>
</evidence>
<reference evidence="2 3" key="1">
    <citation type="submission" date="2019-09" db="EMBL/GenBank/DDBJ databases">
        <title>Genome sequencing of strain KACC 19322.</title>
        <authorList>
            <person name="Heo J."/>
            <person name="Kim S.-J."/>
            <person name="Kim J.-S."/>
            <person name="Hong S.-B."/>
            <person name="Kwon S.-W."/>
        </authorList>
    </citation>
    <scope>NUCLEOTIDE SEQUENCE [LARGE SCALE GENOMIC DNA]</scope>
    <source>
        <strain evidence="2 3">KACC 19322</strain>
    </source>
</reference>
<feature type="region of interest" description="Disordered" evidence="1">
    <location>
        <begin position="1"/>
        <end position="78"/>
    </location>
</feature>
<dbReference type="KEGG" id="lyk:FLP23_11455"/>
<proteinExistence type="predicted"/>
<name>A0A5C1YCJ9_9MICO</name>
<dbReference type="Proteomes" id="UP000322159">
    <property type="component" value="Chromosome"/>
</dbReference>
<accession>A0A5C1YCJ9</accession>